<evidence type="ECO:0000313" key="3">
    <source>
        <dbReference type="Proteomes" id="UP000053864"/>
    </source>
</evidence>
<sequence length="64" mass="7256">MTRMWASFIVNQTPNENGATALKWPEYTLDDPQNIVFDANVTELAYIDPDVFRAEAIAHMINNA</sequence>
<gene>
    <name evidence="2" type="ORF">L914_00457</name>
    <name evidence="1" type="ORF">L916_00462</name>
</gene>
<evidence type="ECO:0000313" key="2">
    <source>
        <dbReference type="EMBL" id="ETM56579.1"/>
    </source>
</evidence>
<reference evidence="2" key="2">
    <citation type="submission" date="2013-11" db="EMBL/GenBank/DDBJ databases">
        <title>The Genome Sequence of Phytophthora parasitica IAC_01/95.</title>
        <authorList>
            <consortium name="The Broad Institute Genomics Platform"/>
            <person name="Russ C."/>
            <person name="Tyler B."/>
            <person name="Panabieres F."/>
            <person name="Shan W."/>
            <person name="Tripathy S."/>
            <person name="Grunwald N."/>
            <person name="Machado M."/>
            <person name="Johnson C.S."/>
            <person name="Arredondo F."/>
            <person name="Hong C."/>
            <person name="Coffey M."/>
            <person name="Young S.K."/>
            <person name="Zeng Q."/>
            <person name="Gargeya S."/>
            <person name="Fitzgerald M."/>
            <person name="Abouelleil A."/>
            <person name="Alvarado L."/>
            <person name="Chapman S.B."/>
            <person name="Gainer-Dewar J."/>
            <person name="Goldberg J."/>
            <person name="Griggs A."/>
            <person name="Gujja S."/>
            <person name="Hansen M."/>
            <person name="Howarth C."/>
            <person name="Imamovic A."/>
            <person name="Ireland A."/>
            <person name="Larimer J."/>
            <person name="McCowan C."/>
            <person name="Murphy C."/>
            <person name="Pearson M."/>
            <person name="Poon T.W."/>
            <person name="Priest M."/>
            <person name="Roberts A."/>
            <person name="Saif S."/>
            <person name="Shea T."/>
            <person name="Sykes S."/>
            <person name="Wortman J."/>
            <person name="Nusbaum C."/>
            <person name="Birren B."/>
        </authorList>
    </citation>
    <scope>NUCLEOTIDE SEQUENCE [LARGE SCALE GENOMIC DNA]</scope>
    <source>
        <strain evidence="2">IAC_01/95</strain>
    </source>
</reference>
<proteinExistence type="predicted"/>
<protein>
    <recommendedName>
        <fullName evidence="4">Carboxylesterase type B domain-containing protein</fullName>
    </recommendedName>
</protein>
<dbReference type="SUPFAM" id="SSF53474">
    <property type="entry name" value="alpha/beta-Hydrolases"/>
    <property type="match status" value="1"/>
</dbReference>
<reference evidence="1 3" key="1">
    <citation type="submission" date="2013-11" db="EMBL/GenBank/DDBJ databases">
        <title>The Genome Sequence of Phytophthora parasitica CJ05E6.</title>
        <authorList>
            <consortium name="The Broad Institute Genomics Platform"/>
            <person name="Russ C."/>
            <person name="Tyler B."/>
            <person name="Panabieres F."/>
            <person name="Shan W."/>
            <person name="Tripathy S."/>
            <person name="Grunwald N."/>
            <person name="Machado M."/>
            <person name="Johnson C.S."/>
            <person name="Arredondo F."/>
            <person name="Hong C."/>
            <person name="Coffey M."/>
            <person name="Young S.K."/>
            <person name="Zeng Q."/>
            <person name="Gargeya S."/>
            <person name="Fitzgerald M."/>
            <person name="Abouelleil A."/>
            <person name="Alvarado L."/>
            <person name="Chapman S.B."/>
            <person name="Gainer-Dewar J."/>
            <person name="Goldberg J."/>
            <person name="Griggs A."/>
            <person name="Gujja S."/>
            <person name="Hansen M."/>
            <person name="Howarth C."/>
            <person name="Imamovic A."/>
            <person name="Ireland A."/>
            <person name="Larimer J."/>
            <person name="McCowan C."/>
            <person name="Murphy C."/>
            <person name="Pearson M."/>
            <person name="Poon T.W."/>
            <person name="Priest M."/>
            <person name="Roberts A."/>
            <person name="Saif S."/>
            <person name="Shea T."/>
            <person name="Sykes S."/>
            <person name="Wortman J."/>
            <person name="Nusbaum C."/>
            <person name="Birren B."/>
        </authorList>
    </citation>
    <scope>NUCLEOTIDE SEQUENCE [LARGE SCALE GENOMIC DNA]</scope>
    <source>
        <strain evidence="1 3">CJ05E6</strain>
    </source>
</reference>
<dbReference type="InterPro" id="IPR029058">
    <property type="entry name" value="AB_hydrolase_fold"/>
</dbReference>
<evidence type="ECO:0000313" key="1">
    <source>
        <dbReference type="EMBL" id="ETL50253.1"/>
    </source>
</evidence>
<dbReference type="VEuPathDB" id="FungiDB:PPTG_00399"/>
<dbReference type="Proteomes" id="UP000054532">
    <property type="component" value="Unassembled WGS sequence"/>
</dbReference>
<dbReference type="AlphaFoldDB" id="W2P9C0"/>
<name>W2P9C0_PHYNI</name>
<dbReference type="EMBL" id="KI670424">
    <property type="protein sequence ID" value="ETL50253.1"/>
    <property type="molecule type" value="Genomic_DNA"/>
</dbReference>
<dbReference type="Proteomes" id="UP000053864">
    <property type="component" value="Unassembled WGS sequence"/>
</dbReference>
<dbReference type="Gene3D" id="3.40.50.1820">
    <property type="entry name" value="alpha/beta hydrolase"/>
    <property type="match status" value="1"/>
</dbReference>
<evidence type="ECO:0008006" key="4">
    <source>
        <dbReference type="Google" id="ProtNLM"/>
    </source>
</evidence>
<organism evidence="2">
    <name type="scientific">Phytophthora nicotianae</name>
    <name type="common">Potato buckeye rot agent</name>
    <name type="synonym">Phytophthora parasitica</name>
    <dbReference type="NCBI Taxonomy" id="4792"/>
    <lineage>
        <taxon>Eukaryota</taxon>
        <taxon>Sar</taxon>
        <taxon>Stramenopiles</taxon>
        <taxon>Oomycota</taxon>
        <taxon>Peronosporomycetes</taxon>
        <taxon>Peronosporales</taxon>
        <taxon>Peronosporaceae</taxon>
        <taxon>Phytophthora</taxon>
    </lineage>
</organism>
<dbReference type="EMBL" id="KI690458">
    <property type="protein sequence ID" value="ETM56579.1"/>
    <property type="molecule type" value="Genomic_DNA"/>
</dbReference>
<accession>W2P9C0</accession>